<sequence length="70" mass="7787">MAHDVFPRIKNFTVDKIRTMINADKRPMDSTKNGDFIFGISAPRDAASSAYSRADDDYNAQQEGDAWACA</sequence>
<accession>M7ZH88</accession>
<protein>
    <submittedName>
        <fullName evidence="1">Uncharacterized protein</fullName>
    </submittedName>
</protein>
<evidence type="ECO:0000313" key="2">
    <source>
        <dbReference type="EMBL" id="EMS68762.1"/>
    </source>
</evidence>
<organism evidence="1">
    <name type="scientific">Triticum urartu</name>
    <name type="common">Red wild einkorn</name>
    <name type="synonym">Crithodium urartu</name>
    <dbReference type="NCBI Taxonomy" id="4572"/>
    <lineage>
        <taxon>Eukaryota</taxon>
        <taxon>Viridiplantae</taxon>
        <taxon>Streptophyta</taxon>
        <taxon>Embryophyta</taxon>
        <taxon>Tracheophyta</taxon>
        <taxon>Spermatophyta</taxon>
        <taxon>Magnoliopsida</taxon>
        <taxon>Liliopsida</taxon>
        <taxon>Poales</taxon>
        <taxon>Poaceae</taxon>
        <taxon>BOP clade</taxon>
        <taxon>Pooideae</taxon>
        <taxon>Triticodae</taxon>
        <taxon>Triticeae</taxon>
        <taxon>Triticinae</taxon>
        <taxon>Triticum</taxon>
    </lineage>
</organism>
<gene>
    <name evidence="2" type="ORF">TRIUR3_07620</name>
    <name evidence="1" type="ORF">TRIUR3_14734</name>
</gene>
<dbReference type="EMBL" id="KD002510">
    <property type="protein sequence ID" value="EMS68762.1"/>
    <property type="molecule type" value="Genomic_DNA"/>
</dbReference>
<dbReference type="EMBL" id="KD260217">
    <property type="protein sequence ID" value="EMS47474.1"/>
    <property type="molecule type" value="Genomic_DNA"/>
</dbReference>
<evidence type="ECO:0000313" key="1">
    <source>
        <dbReference type="EMBL" id="EMS47474.1"/>
    </source>
</evidence>
<reference evidence="1" key="1">
    <citation type="journal article" date="2013" name="Nature">
        <title>Draft genome of the wheat A-genome progenitor Triticum urartu.</title>
        <authorList>
            <person name="Ling H.Q."/>
            <person name="Zhao S."/>
            <person name="Liu D."/>
            <person name="Wang J."/>
            <person name="Sun H."/>
            <person name="Zhang C."/>
            <person name="Fan H."/>
            <person name="Li D."/>
            <person name="Dong L."/>
            <person name="Tao Y."/>
            <person name="Gao C."/>
            <person name="Wu H."/>
            <person name="Li Y."/>
            <person name="Cui Y."/>
            <person name="Guo X."/>
            <person name="Zheng S."/>
            <person name="Wang B."/>
            <person name="Yu K."/>
            <person name="Liang Q."/>
            <person name="Yang W."/>
            <person name="Lou X."/>
            <person name="Chen J."/>
            <person name="Feng M."/>
            <person name="Jian J."/>
            <person name="Zhang X."/>
            <person name="Luo G."/>
            <person name="Jiang Y."/>
            <person name="Liu J."/>
            <person name="Wang Z."/>
            <person name="Sha Y."/>
            <person name="Zhang B."/>
            <person name="Wu H."/>
            <person name="Tang D."/>
            <person name="Shen Q."/>
            <person name="Xue P."/>
            <person name="Zou S."/>
            <person name="Wang X."/>
            <person name="Liu X."/>
            <person name="Wang F."/>
            <person name="Yang Y."/>
            <person name="An X."/>
            <person name="Dong Z."/>
            <person name="Zhang K."/>
            <person name="Zhang X."/>
            <person name="Luo M.C."/>
            <person name="Dvorak J."/>
            <person name="Tong Y."/>
            <person name="Wang J."/>
            <person name="Yang H."/>
            <person name="Li Z."/>
            <person name="Wang D."/>
            <person name="Zhang A."/>
            <person name="Wang J."/>
        </authorList>
    </citation>
    <scope>NUCLEOTIDE SEQUENCE</scope>
</reference>
<proteinExistence type="predicted"/>
<dbReference type="AlphaFoldDB" id="M7ZH88"/>
<dbReference type="OMA" id="RTMINAD"/>
<name>M7ZH88_TRIUA</name>